<reference evidence="3" key="1">
    <citation type="journal article" date="2015" name="Nat. Genet.">
        <title>The genome and transcriptome of the zoonotic hookworm Ancylostoma ceylanicum identify infection-specific gene families.</title>
        <authorList>
            <person name="Schwarz E.M."/>
            <person name="Hu Y."/>
            <person name="Antoshechkin I."/>
            <person name="Miller M.M."/>
            <person name="Sternberg P.W."/>
            <person name="Aroian R.V."/>
        </authorList>
    </citation>
    <scope>NUCLEOTIDE SEQUENCE</scope>
    <source>
        <strain evidence="3">HY135</strain>
    </source>
</reference>
<keyword evidence="3" id="KW-1185">Reference proteome</keyword>
<evidence type="ECO:0000313" key="2">
    <source>
        <dbReference type="EMBL" id="EYC30022.1"/>
    </source>
</evidence>
<feature type="chain" id="PRO_5001489866" evidence="1">
    <location>
        <begin position="22"/>
        <end position="89"/>
    </location>
</feature>
<sequence length="89" mass="9896">MAKLYFIALAINSLLPALCTGAFCPDGQLDETQIKDYVLDQVNEKRKLLLDGNQKNGNSGDNLPPPKGMTQLVSHYLFPRPPFFGSRED</sequence>
<organism evidence="2 3">
    <name type="scientific">Ancylostoma ceylanicum</name>
    <dbReference type="NCBI Taxonomy" id="53326"/>
    <lineage>
        <taxon>Eukaryota</taxon>
        <taxon>Metazoa</taxon>
        <taxon>Ecdysozoa</taxon>
        <taxon>Nematoda</taxon>
        <taxon>Chromadorea</taxon>
        <taxon>Rhabditida</taxon>
        <taxon>Rhabditina</taxon>
        <taxon>Rhabditomorpha</taxon>
        <taxon>Strongyloidea</taxon>
        <taxon>Ancylostomatidae</taxon>
        <taxon>Ancylostomatinae</taxon>
        <taxon>Ancylostoma</taxon>
    </lineage>
</organism>
<dbReference type="AlphaFoldDB" id="A0A016VSL2"/>
<proteinExistence type="predicted"/>
<feature type="signal peptide" evidence="1">
    <location>
        <begin position="1"/>
        <end position="21"/>
    </location>
</feature>
<evidence type="ECO:0000313" key="3">
    <source>
        <dbReference type="Proteomes" id="UP000024635"/>
    </source>
</evidence>
<keyword evidence="1" id="KW-0732">Signal</keyword>
<dbReference type="Proteomes" id="UP000024635">
    <property type="component" value="Unassembled WGS sequence"/>
</dbReference>
<gene>
    <name evidence="2" type="primary">Acey_s0005.g2401</name>
    <name evidence="2" type="ORF">Y032_0005g2401</name>
</gene>
<dbReference type="OrthoDB" id="5889127at2759"/>
<name>A0A016VSL2_9BILA</name>
<protein>
    <submittedName>
        <fullName evidence="2">Uncharacterized protein</fullName>
    </submittedName>
</protein>
<dbReference type="EMBL" id="JARK01001341">
    <property type="protein sequence ID" value="EYC30022.1"/>
    <property type="molecule type" value="Genomic_DNA"/>
</dbReference>
<comment type="caution">
    <text evidence="2">The sequence shown here is derived from an EMBL/GenBank/DDBJ whole genome shotgun (WGS) entry which is preliminary data.</text>
</comment>
<evidence type="ECO:0000256" key="1">
    <source>
        <dbReference type="SAM" id="SignalP"/>
    </source>
</evidence>
<accession>A0A016VSL2</accession>